<organism evidence="1">
    <name type="scientific">marine sediment metagenome</name>
    <dbReference type="NCBI Taxonomy" id="412755"/>
    <lineage>
        <taxon>unclassified sequences</taxon>
        <taxon>metagenomes</taxon>
        <taxon>ecological metagenomes</taxon>
    </lineage>
</organism>
<dbReference type="EMBL" id="LAZR01055916">
    <property type="protein sequence ID" value="KKK75332.1"/>
    <property type="molecule type" value="Genomic_DNA"/>
</dbReference>
<reference evidence="1" key="1">
    <citation type="journal article" date="2015" name="Nature">
        <title>Complex archaea that bridge the gap between prokaryotes and eukaryotes.</title>
        <authorList>
            <person name="Spang A."/>
            <person name="Saw J.H."/>
            <person name="Jorgensen S.L."/>
            <person name="Zaremba-Niedzwiedzka K."/>
            <person name="Martijn J."/>
            <person name="Lind A.E."/>
            <person name="van Eijk R."/>
            <person name="Schleper C."/>
            <person name="Guy L."/>
            <person name="Ettema T.J."/>
        </authorList>
    </citation>
    <scope>NUCLEOTIDE SEQUENCE</scope>
</reference>
<evidence type="ECO:0000313" key="1">
    <source>
        <dbReference type="EMBL" id="KKK75332.1"/>
    </source>
</evidence>
<dbReference type="AlphaFoldDB" id="A0A0F8Y1T8"/>
<sequence>MPSYNPPKKNTAYITYIALVSRAGSFAVQDNPTLATGDFKVSIDGGTLNNLATIPAVTPASSRMVKISLSSSEMNGDNITLVGVDAAGAEWGDVVITLQTAPNQFDTVGVAVGGILDGSLVAAELNNIADGMLDRIMSVGTDSGGDNTTARTVRQALRVLRNKVSITGGTATITEEDDSTTSFTAAITTAAGNPITTIDPT</sequence>
<accession>A0A0F8Y1T8</accession>
<name>A0A0F8Y1T8_9ZZZZ</name>
<comment type="caution">
    <text evidence="1">The sequence shown here is derived from an EMBL/GenBank/DDBJ whole genome shotgun (WGS) entry which is preliminary data.</text>
</comment>
<gene>
    <name evidence="1" type="ORF">LCGC14_2874770</name>
</gene>
<proteinExistence type="predicted"/>
<protein>
    <submittedName>
        <fullName evidence="1">Uncharacterized protein</fullName>
    </submittedName>
</protein>